<reference evidence="4 5" key="2">
    <citation type="journal article" date="2012" name="Stand. Genomic Sci.">
        <title>Complete genome sequence of the sulfate-reducing firmicute Desulfotomaculum ruminis type strain (DL(T)).</title>
        <authorList>
            <person name="Spring S."/>
            <person name="Visser M."/>
            <person name="Lu M."/>
            <person name="Copeland A."/>
            <person name="Lapidus A."/>
            <person name="Lucas S."/>
            <person name="Cheng J.F."/>
            <person name="Han C."/>
            <person name="Tapia R."/>
            <person name="Goodwin L.A."/>
            <person name="Pitluck S."/>
            <person name="Ivanova N."/>
            <person name="Land M."/>
            <person name="Hauser L."/>
            <person name="Larimer F."/>
            <person name="Rohde M."/>
            <person name="Goker M."/>
            <person name="Detter J.C."/>
            <person name="Kyrpides N.C."/>
            <person name="Woyke T."/>
            <person name="Schaap P.J."/>
            <person name="Plugge C.M."/>
            <person name="Muyzer G."/>
            <person name="Kuever J."/>
            <person name="Pereira I.A."/>
            <person name="Parshina S.N."/>
            <person name="Bernier-Latmani R."/>
            <person name="Stams A.J."/>
            <person name="Klenk H.P."/>
        </authorList>
    </citation>
    <scope>NUCLEOTIDE SEQUENCE [LARGE SCALE GENOMIC DNA]</scope>
    <source>
        <strain evidence="5">ATCC 23193 / DSM 2154 / NCIB 8452 / DL</strain>
    </source>
</reference>
<evidence type="ECO:0000259" key="3">
    <source>
        <dbReference type="PROSITE" id="PS50111"/>
    </source>
</evidence>
<dbReference type="EMBL" id="CP002780">
    <property type="protein sequence ID" value="AEG60959.1"/>
    <property type="molecule type" value="Genomic_DNA"/>
</dbReference>
<dbReference type="PROSITE" id="PS50111">
    <property type="entry name" value="CHEMOTAXIS_TRANSDUC_2"/>
    <property type="match status" value="1"/>
</dbReference>
<dbReference type="GO" id="GO:0016020">
    <property type="term" value="C:membrane"/>
    <property type="evidence" value="ECO:0007669"/>
    <property type="project" value="InterPro"/>
</dbReference>
<gene>
    <name evidence="4" type="ordered locus">Desru_2735</name>
</gene>
<dbReference type="GO" id="GO:0007165">
    <property type="term" value="P:signal transduction"/>
    <property type="evidence" value="ECO:0007669"/>
    <property type="project" value="UniProtKB-KW"/>
</dbReference>
<protein>
    <submittedName>
        <fullName evidence="4">Chemotaxis sensory transducer</fullName>
    </submittedName>
</protein>
<dbReference type="AlphaFoldDB" id="F6DRC4"/>
<dbReference type="PANTHER" id="PTHR32089:SF112">
    <property type="entry name" value="LYSOZYME-LIKE PROTEIN-RELATED"/>
    <property type="match status" value="1"/>
</dbReference>
<dbReference type="Proteomes" id="UP000009234">
    <property type="component" value="Chromosome"/>
</dbReference>
<dbReference type="STRING" id="696281.Desru_2735"/>
<evidence type="ECO:0000313" key="5">
    <source>
        <dbReference type="Proteomes" id="UP000009234"/>
    </source>
</evidence>
<accession>F6DRC4</accession>
<dbReference type="RefSeq" id="WP_013842713.1">
    <property type="nucleotide sequence ID" value="NC_015589.1"/>
</dbReference>
<feature type="domain" description="Methyl-accepting transducer" evidence="3">
    <location>
        <begin position="153"/>
        <end position="276"/>
    </location>
</feature>
<dbReference type="InterPro" id="IPR029151">
    <property type="entry name" value="Sensor-like_sf"/>
</dbReference>
<dbReference type="Gene3D" id="1.10.287.950">
    <property type="entry name" value="Methyl-accepting chemotaxis protein"/>
    <property type="match status" value="1"/>
</dbReference>
<dbReference type="KEGG" id="dru:Desru_2735"/>
<reference evidence="5" key="1">
    <citation type="submission" date="2011-05" db="EMBL/GenBank/DDBJ databases">
        <title>Complete sequence of Desulfotomaculum ruminis DSM 2154.</title>
        <authorList>
            <person name="Lucas S."/>
            <person name="Copeland A."/>
            <person name="Lapidus A."/>
            <person name="Cheng J.-F."/>
            <person name="Goodwin L."/>
            <person name="Pitluck S."/>
            <person name="Lu M."/>
            <person name="Detter J.C."/>
            <person name="Han C."/>
            <person name="Tapia R."/>
            <person name="Land M."/>
            <person name="Hauser L."/>
            <person name="Kyrpides N."/>
            <person name="Ivanova N."/>
            <person name="Mikhailova N."/>
            <person name="Pagani I."/>
            <person name="Stams A.J.M."/>
            <person name="Plugge C.M."/>
            <person name="Muyzer G."/>
            <person name="Kuever J."/>
            <person name="Parshina S.N."/>
            <person name="Ivanova A.E."/>
            <person name="Nazina T.N."/>
            <person name="Brambilla E."/>
            <person name="Spring S."/>
            <person name="Klenk H.-P."/>
            <person name="Woyke T."/>
        </authorList>
    </citation>
    <scope>NUCLEOTIDE SEQUENCE [LARGE SCALE GENOMIC DNA]</scope>
    <source>
        <strain evidence="5">ATCC 23193 / DSM 2154 / NCIB 8452 / DL</strain>
    </source>
</reference>
<proteinExistence type="predicted"/>
<keyword evidence="5" id="KW-1185">Reference proteome</keyword>
<sequence length="276" mass="29538">MAEYNWANAINLLKSVKTLLGSEYAVVVSDLETFKYYEPGTSLDHGVKAGDPIKPGSMTERVLQEKKRVVTKISDTSLYGTAYLGLGCPIYDTEGNVIGSVSVFQPTTTQDILVENARKLEESLDVIGQTTGGLTATSQQLAATATNLSGQADSINHSVQKTDAVLNLIKEVAAQTHLLGLNAAIEAARAGEQGRGFNVVAEEIRKLAARTTGSVKEIAETLNVIKEAIGDLSGQIHQIAAASEEQTASVEEISASVNEIVYMSKELYHIAERLNK</sequence>
<dbReference type="SMART" id="SM00283">
    <property type="entry name" value="MA"/>
    <property type="match status" value="1"/>
</dbReference>
<dbReference type="HOGENOM" id="CLU_043276_0_0_9"/>
<dbReference type="PANTHER" id="PTHR32089">
    <property type="entry name" value="METHYL-ACCEPTING CHEMOTAXIS PROTEIN MCPB"/>
    <property type="match status" value="1"/>
</dbReference>
<keyword evidence="1 2" id="KW-0807">Transducer</keyword>
<evidence type="ECO:0000256" key="1">
    <source>
        <dbReference type="ARBA" id="ARBA00023224"/>
    </source>
</evidence>
<dbReference type="eggNOG" id="COG0840">
    <property type="taxonomic scope" value="Bacteria"/>
</dbReference>
<evidence type="ECO:0000256" key="2">
    <source>
        <dbReference type="PROSITE-ProRule" id="PRU00284"/>
    </source>
</evidence>
<name>F6DRC4_DESRL</name>
<dbReference type="SUPFAM" id="SSF58104">
    <property type="entry name" value="Methyl-accepting chemotaxis protein (MCP) signaling domain"/>
    <property type="match status" value="1"/>
</dbReference>
<dbReference type="InterPro" id="IPR004089">
    <property type="entry name" value="MCPsignal_dom"/>
</dbReference>
<dbReference type="SUPFAM" id="SSF103190">
    <property type="entry name" value="Sensory domain-like"/>
    <property type="match status" value="1"/>
</dbReference>
<dbReference type="Pfam" id="PF00015">
    <property type="entry name" value="MCPsignal"/>
    <property type="match status" value="1"/>
</dbReference>
<evidence type="ECO:0000313" key="4">
    <source>
        <dbReference type="EMBL" id="AEG60959.1"/>
    </source>
</evidence>
<organism evidence="4 5">
    <name type="scientific">Desulforamulus ruminis (strain ATCC 23193 / DSM 2154 / NCIMB 8452 / DL)</name>
    <name type="common">Desulfotomaculum ruminis</name>
    <dbReference type="NCBI Taxonomy" id="696281"/>
    <lineage>
        <taxon>Bacteria</taxon>
        <taxon>Bacillati</taxon>
        <taxon>Bacillota</taxon>
        <taxon>Clostridia</taxon>
        <taxon>Eubacteriales</taxon>
        <taxon>Peptococcaceae</taxon>
        <taxon>Desulforamulus</taxon>
    </lineage>
</organism>